<evidence type="ECO:0000313" key="10">
    <source>
        <dbReference type="Proteomes" id="UP000298860"/>
    </source>
</evidence>
<comment type="subcellular location">
    <subcellularLocation>
        <location evidence="2">Cell membrane</location>
        <topology evidence="2">Single-pass type II membrane protein</topology>
    </subcellularLocation>
    <subcellularLocation>
        <location evidence="7">Membrane</location>
        <topology evidence="7">Single-pass type II membrane protein</topology>
    </subcellularLocation>
</comment>
<dbReference type="PANTHER" id="PTHR43390:SF1">
    <property type="entry name" value="CHLOROPLAST PROCESSING PEPTIDASE"/>
    <property type="match status" value="1"/>
</dbReference>
<evidence type="ECO:0000313" key="9">
    <source>
        <dbReference type="EMBL" id="GDY30613.1"/>
    </source>
</evidence>
<comment type="catalytic activity">
    <reaction evidence="1 7">
        <text>Cleavage of hydrophobic, N-terminal signal or leader sequences from secreted and periplasmic proteins.</text>
        <dbReference type="EC" id="3.4.21.89"/>
    </reaction>
</comment>
<evidence type="ECO:0000256" key="2">
    <source>
        <dbReference type="ARBA" id="ARBA00004401"/>
    </source>
</evidence>
<dbReference type="EC" id="3.4.21.89" evidence="4 7"/>
<feature type="domain" description="Peptidase S26" evidence="8">
    <location>
        <begin position="29"/>
        <end position="226"/>
    </location>
</feature>
<evidence type="ECO:0000256" key="6">
    <source>
        <dbReference type="PIRSR" id="PIRSR600223-1"/>
    </source>
</evidence>
<feature type="active site" evidence="6">
    <location>
        <position position="133"/>
    </location>
</feature>
<dbReference type="GO" id="GO:0009003">
    <property type="term" value="F:signal peptidase activity"/>
    <property type="evidence" value="ECO:0007669"/>
    <property type="project" value="UniProtKB-EC"/>
</dbReference>
<dbReference type="CDD" id="cd06530">
    <property type="entry name" value="S26_SPase_I"/>
    <property type="match status" value="1"/>
</dbReference>
<keyword evidence="10" id="KW-1185">Reference proteome</keyword>
<evidence type="ECO:0000256" key="1">
    <source>
        <dbReference type="ARBA" id="ARBA00000677"/>
    </source>
</evidence>
<dbReference type="Gene3D" id="2.10.109.10">
    <property type="entry name" value="Umud Fragment, subunit A"/>
    <property type="match status" value="1"/>
</dbReference>
<evidence type="ECO:0000259" key="8">
    <source>
        <dbReference type="Pfam" id="PF10502"/>
    </source>
</evidence>
<feature type="active site" evidence="6">
    <location>
        <position position="55"/>
    </location>
</feature>
<dbReference type="InterPro" id="IPR019533">
    <property type="entry name" value="Peptidase_S26"/>
</dbReference>
<keyword evidence="5 7" id="KW-0378">Hydrolase</keyword>
<dbReference type="GO" id="GO:0006465">
    <property type="term" value="P:signal peptide processing"/>
    <property type="evidence" value="ECO:0007669"/>
    <property type="project" value="InterPro"/>
</dbReference>
<keyword evidence="7" id="KW-0645">Protease</keyword>
<evidence type="ECO:0000256" key="3">
    <source>
        <dbReference type="ARBA" id="ARBA00009370"/>
    </source>
</evidence>
<organism evidence="9 10">
    <name type="scientific">Gandjariella thermophila</name>
    <dbReference type="NCBI Taxonomy" id="1931992"/>
    <lineage>
        <taxon>Bacteria</taxon>
        <taxon>Bacillati</taxon>
        <taxon>Actinomycetota</taxon>
        <taxon>Actinomycetes</taxon>
        <taxon>Pseudonocardiales</taxon>
        <taxon>Pseudonocardiaceae</taxon>
        <taxon>Gandjariella</taxon>
    </lineage>
</organism>
<dbReference type="GO" id="GO:0004252">
    <property type="term" value="F:serine-type endopeptidase activity"/>
    <property type="evidence" value="ECO:0007669"/>
    <property type="project" value="InterPro"/>
</dbReference>
<protein>
    <recommendedName>
        <fullName evidence="4 7">Signal peptidase I</fullName>
        <ecNumber evidence="4 7">3.4.21.89</ecNumber>
    </recommendedName>
</protein>
<dbReference type="InterPro" id="IPR036286">
    <property type="entry name" value="LexA/Signal_pep-like_sf"/>
</dbReference>
<evidence type="ECO:0000256" key="4">
    <source>
        <dbReference type="ARBA" id="ARBA00013208"/>
    </source>
</evidence>
<dbReference type="NCBIfam" id="TIGR02227">
    <property type="entry name" value="sigpep_I_bact"/>
    <property type="match status" value="1"/>
</dbReference>
<gene>
    <name evidence="9" type="ORF">GTS_22460</name>
</gene>
<dbReference type="Proteomes" id="UP000298860">
    <property type="component" value="Unassembled WGS sequence"/>
</dbReference>
<reference evidence="10" key="1">
    <citation type="submission" date="2019-04" db="EMBL/GenBank/DDBJ databases">
        <title>Draft genome sequence of Pseudonocardiaceae bacterium SL3-2-4.</title>
        <authorList>
            <person name="Ningsih F."/>
            <person name="Yokota A."/>
            <person name="Sakai Y."/>
            <person name="Nanatani K."/>
            <person name="Yabe S."/>
            <person name="Oetari A."/>
            <person name="Sjamsuridzal W."/>
        </authorList>
    </citation>
    <scope>NUCLEOTIDE SEQUENCE [LARGE SCALE GENOMIC DNA]</scope>
    <source>
        <strain evidence="10">SL3-2-4</strain>
    </source>
</reference>
<dbReference type="InterPro" id="IPR019758">
    <property type="entry name" value="Pept_S26A_signal_pept_1_CS"/>
</dbReference>
<proteinExistence type="inferred from homology"/>
<dbReference type="SUPFAM" id="SSF51306">
    <property type="entry name" value="LexA/Signal peptidase"/>
    <property type="match status" value="1"/>
</dbReference>
<dbReference type="PROSITE" id="PS00761">
    <property type="entry name" value="SPASE_I_3"/>
    <property type="match status" value="1"/>
</dbReference>
<comment type="caution">
    <text evidence="9">The sequence shown here is derived from an EMBL/GenBank/DDBJ whole genome shotgun (WGS) entry which is preliminary data.</text>
</comment>
<dbReference type="PRINTS" id="PR00727">
    <property type="entry name" value="LEADERPTASE"/>
</dbReference>
<dbReference type="AlphaFoldDB" id="A0A4D4J9V1"/>
<name>A0A4D4J9V1_9PSEU</name>
<dbReference type="InterPro" id="IPR000223">
    <property type="entry name" value="Pept_S26A_signal_pept_1"/>
</dbReference>
<dbReference type="PANTHER" id="PTHR43390">
    <property type="entry name" value="SIGNAL PEPTIDASE I"/>
    <property type="match status" value="1"/>
</dbReference>
<evidence type="ECO:0000256" key="5">
    <source>
        <dbReference type="ARBA" id="ARBA00022801"/>
    </source>
</evidence>
<dbReference type="Pfam" id="PF10502">
    <property type="entry name" value="Peptidase_S26"/>
    <property type="match status" value="1"/>
</dbReference>
<sequence length="248" mass="27209">MVPGRRRAAAVPPRRGRRRRSSFFRELPILVLSALVLTFLIQTFVARVYVIPSASMETTLHGCTGCVNDRVLVDKVIYGLLRPEPGDVVVFRGPDTWRDNDFQVDRSSNPVARWFQDVGAAVGLTADDRTFVKRVIAVGGQTVQCCDAQNRVVVDGKPLDEPYLHWVPGTGPADQKRFPPVTVPDGELFVMGDNRNNSADSRIQGGGGLAGMVPVRNLIGKARFIIMPMSRWSGVSDYDPQTLAAGPH</sequence>
<evidence type="ECO:0000256" key="7">
    <source>
        <dbReference type="RuleBase" id="RU362042"/>
    </source>
</evidence>
<comment type="similarity">
    <text evidence="3 7">Belongs to the peptidase S26 family.</text>
</comment>
<dbReference type="EMBL" id="BJFL01000008">
    <property type="protein sequence ID" value="GDY30613.1"/>
    <property type="molecule type" value="Genomic_DNA"/>
</dbReference>
<dbReference type="GO" id="GO:0005886">
    <property type="term" value="C:plasma membrane"/>
    <property type="evidence" value="ECO:0007669"/>
    <property type="project" value="UniProtKB-SubCell"/>
</dbReference>
<accession>A0A4D4J9V1</accession>